<gene>
    <name evidence="2" type="ORF">COHA_002792</name>
</gene>
<protein>
    <submittedName>
        <fullName evidence="2">Uncharacterized protein</fullName>
    </submittedName>
</protein>
<accession>A0AAD5DT60</accession>
<evidence type="ECO:0000313" key="2">
    <source>
        <dbReference type="EMBL" id="KAI7843550.1"/>
    </source>
</evidence>
<dbReference type="EMBL" id="JADXDR010000037">
    <property type="protein sequence ID" value="KAI7843550.1"/>
    <property type="molecule type" value="Genomic_DNA"/>
</dbReference>
<sequence length="201" mass="21366">MIAVRYSVQCVARASPGAGHPPHRPPPPARGARLPVAVPFTSFAPSEPPAVPVVHHEAKGERVIGLLTDLLEAQALTRRFEQLAGRTAMIAAAVALAVELAMPSSGGVFGWAASSDLAAQLAALGTFMLCCSVGLAARTTGRPAARRLLLEPVLASLTSQRRSLAGVTQRNVDRSLDLLMDTVFTPIFIRKHFPNDEDKYI</sequence>
<evidence type="ECO:0000256" key="1">
    <source>
        <dbReference type="SAM" id="Phobius"/>
    </source>
</evidence>
<feature type="transmembrane region" description="Helical" evidence="1">
    <location>
        <begin position="88"/>
        <end position="111"/>
    </location>
</feature>
<reference evidence="2" key="1">
    <citation type="submission" date="2020-11" db="EMBL/GenBank/DDBJ databases">
        <title>Chlorella ohadii genome sequencing and assembly.</title>
        <authorList>
            <person name="Murik O."/>
            <person name="Treves H."/>
            <person name="Kedem I."/>
            <person name="Shotland Y."/>
            <person name="Kaplan A."/>
        </authorList>
    </citation>
    <scope>NUCLEOTIDE SEQUENCE</scope>
    <source>
        <strain evidence="2">1</strain>
    </source>
</reference>
<feature type="transmembrane region" description="Helical" evidence="1">
    <location>
        <begin position="117"/>
        <end position="137"/>
    </location>
</feature>
<keyword evidence="1" id="KW-0812">Transmembrane</keyword>
<organism evidence="2 3">
    <name type="scientific">Chlorella ohadii</name>
    <dbReference type="NCBI Taxonomy" id="2649997"/>
    <lineage>
        <taxon>Eukaryota</taxon>
        <taxon>Viridiplantae</taxon>
        <taxon>Chlorophyta</taxon>
        <taxon>core chlorophytes</taxon>
        <taxon>Trebouxiophyceae</taxon>
        <taxon>Chlorellales</taxon>
        <taxon>Chlorellaceae</taxon>
        <taxon>Chlorella clade</taxon>
        <taxon>Chlorella</taxon>
    </lineage>
</organism>
<dbReference type="Proteomes" id="UP001205105">
    <property type="component" value="Unassembled WGS sequence"/>
</dbReference>
<keyword evidence="3" id="KW-1185">Reference proteome</keyword>
<dbReference type="AlphaFoldDB" id="A0AAD5DT60"/>
<evidence type="ECO:0000313" key="3">
    <source>
        <dbReference type="Proteomes" id="UP001205105"/>
    </source>
</evidence>
<proteinExistence type="predicted"/>
<keyword evidence="1" id="KW-1133">Transmembrane helix</keyword>
<name>A0AAD5DT60_9CHLO</name>
<keyword evidence="1" id="KW-0472">Membrane</keyword>
<comment type="caution">
    <text evidence="2">The sequence shown here is derived from an EMBL/GenBank/DDBJ whole genome shotgun (WGS) entry which is preliminary data.</text>
</comment>